<reference evidence="6 7" key="1">
    <citation type="submission" date="2020-07" db="EMBL/GenBank/DDBJ databases">
        <title>Sequencing the genomes of 1000 actinobacteria strains.</title>
        <authorList>
            <person name="Klenk H.-P."/>
        </authorList>
    </citation>
    <scope>NUCLEOTIDE SEQUENCE [LARGE SCALE GENOMIC DNA]</scope>
    <source>
        <strain evidence="6 7">DSM 19663</strain>
    </source>
</reference>
<evidence type="ECO:0000256" key="4">
    <source>
        <dbReference type="RuleBase" id="RU365014"/>
    </source>
</evidence>
<sequence>MSHTAETLQLLAPDGRLVENESAERYKPIVDGLDESLLQSFHRTMSVIRAFDIEAGNLQRQGQLALWIPSLGQEAAQVGSGYAARPQDHIFPAYREHAVGHIRGLDVVQIIAMLRGLSHGGWVPEEVGNFHLYTLVIGSQTLHATGYAMGVQFDGLIGTGDADRDTAVMVYFGDGATSQGDVNEAFVFAQSYRTPQVFFLQNNHWAISVPVSVQSRTPLFHRPAGFGIPSVQIDGNDVLASYAVTLESLDAARSGEGPRFIEALTYRMGAHTTSDDPTKYRADDEVESWRRRDPIARFETYLRGLGASETFFADVAQEAADFAADARRRTLALEPPAAESMFAHVYSEQHPLMDAQREWLRSYEASFGGDA</sequence>
<evidence type="ECO:0000256" key="2">
    <source>
        <dbReference type="ARBA" id="ARBA00023002"/>
    </source>
</evidence>
<dbReference type="InterPro" id="IPR029061">
    <property type="entry name" value="THDP-binding"/>
</dbReference>
<dbReference type="GO" id="GO:0003863">
    <property type="term" value="F:branched-chain 2-oxo acid dehydrogenase activity"/>
    <property type="evidence" value="ECO:0007669"/>
    <property type="project" value="UniProtKB-EC"/>
</dbReference>
<keyword evidence="2 4" id="KW-0560">Oxidoreductase</keyword>
<dbReference type="InterPro" id="IPR050771">
    <property type="entry name" value="Alpha-ketoacid_DH_E1_comp"/>
</dbReference>
<gene>
    <name evidence="6" type="ORF">FHX53_002121</name>
</gene>
<dbReference type="InterPro" id="IPR001017">
    <property type="entry name" value="DH_E1"/>
</dbReference>
<keyword evidence="3 4" id="KW-0786">Thiamine pyrophosphate</keyword>
<dbReference type="GO" id="GO:0009083">
    <property type="term" value="P:branched-chain amino acid catabolic process"/>
    <property type="evidence" value="ECO:0007669"/>
    <property type="project" value="TreeGrafter"/>
</dbReference>
<dbReference type="EMBL" id="JACGWX010000005">
    <property type="protein sequence ID" value="MBA8848517.1"/>
    <property type="molecule type" value="Genomic_DNA"/>
</dbReference>
<dbReference type="CDD" id="cd02000">
    <property type="entry name" value="TPP_E1_PDC_ADC_BCADC"/>
    <property type="match status" value="1"/>
</dbReference>
<comment type="similarity">
    <text evidence="4">Belongs to the BCKDHA family.</text>
</comment>
<comment type="caution">
    <text evidence="6">The sequence shown here is derived from an EMBL/GenBank/DDBJ whole genome shotgun (WGS) entry which is preliminary data.</text>
</comment>
<organism evidence="6 7">
    <name type="scientific">Microcella alkalica</name>
    <dbReference type="NCBI Taxonomy" id="355930"/>
    <lineage>
        <taxon>Bacteria</taxon>
        <taxon>Bacillati</taxon>
        <taxon>Actinomycetota</taxon>
        <taxon>Actinomycetes</taxon>
        <taxon>Micrococcales</taxon>
        <taxon>Microbacteriaceae</taxon>
        <taxon>Microcella</taxon>
    </lineage>
</organism>
<evidence type="ECO:0000313" key="6">
    <source>
        <dbReference type="EMBL" id="MBA8848517.1"/>
    </source>
</evidence>
<proteinExistence type="inferred from homology"/>
<keyword evidence="6" id="KW-0670">Pyruvate</keyword>
<dbReference type="PANTHER" id="PTHR43380">
    <property type="entry name" value="2-OXOISOVALERATE DEHYDROGENASE SUBUNIT ALPHA, MITOCHONDRIAL"/>
    <property type="match status" value="1"/>
</dbReference>
<accession>A0A839EAL6</accession>
<dbReference type="Proteomes" id="UP000585905">
    <property type="component" value="Unassembled WGS sequence"/>
</dbReference>
<evidence type="ECO:0000256" key="3">
    <source>
        <dbReference type="ARBA" id="ARBA00023052"/>
    </source>
</evidence>
<dbReference type="RefSeq" id="WP_182491298.1">
    <property type="nucleotide sequence ID" value="NZ_BAAAOV010000006.1"/>
</dbReference>
<dbReference type="Pfam" id="PF00676">
    <property type="entry name" value="E1_dh"/>
    <property type="match status" value="1"/>
</dbReference>
<evidence type="ECO:0000313" key="7">
    <source>
        <dbReference type="Proteomes" id="UP000585905"/>
    </source>
</evidence>
<dbReference type="Gene3D" id="3.40.50.970">
    <property type="match status" value="1"/>
</dbReference>
<feature type="domain" description="Dehydrogenase E1 component" evidence="5">
    <location>
        <begin position="43"/>
        <end position="306"/>
    </location>
</feature>
<dbReference type="GO" id="GO:0000287">
    <property type="term" value="F:magnesium ion binding"/>
    <property type="evidence" value="ECO:0007669"/>
    <property type="project" value="UniProtKB-ARBA"/>
</dbReference>
<keyword evidence="7" id="KW-1185">Reference proteome</keyword>
<evidence type="ECO:0000256" key="1">
    <source>
        <dbReference type="ARBA" id="ARBA00001964"/>
    </source>
</evidence>
<dbReference type="SUPFAM" id="SSF52518">
    <property type="entry name" value="Thiamin diphosphate-binding fold (THDP-binding)"/>
    <property type="match status" value="1"/>
</dbReference>
<comment type="catalytic activity">
    <reaction evidence="4">
        <text>N(6)-[(R)-lipoyl]-L-lysyl-[protein] + 3-methyl-2-oxobutanoate + H(+) = N(6)-[(R)-S(8)-2-methylpropanoyldihydrolipoyl]-L-lysyl-[protein] + CO2</text>
        <dbReference type="Rhea" id="RHEA:13457"/>
        <dbReference type="Rhea" id="RHEA-COMP:10474"/>
        <dbReference type="Rhea" id="RHEA-COMP:10497"/>
        <dbReference type="ChEBI" id="CHEBI:11851"/>
        <dbReference type="ChEBI" id="CHEBI:15378"/>
        <dbReference type="ChEBI" id="CHEBI:16526"/>
        <dbReference type="ChEBI" id="CHEBI:83099"/>
        <dbReference type="ChEBI" id="CHEBI:83142"/>
        <dbReference type="EC" id="1.2.4.4"/>
    </reaction>
</comment>
<comment type="cofactor">
    <cofactor evidence="1 4">
        <name>thiamine diphosphate</name>
        <dbReference type="ChEBI" id="CHEBI:58937"/>
    </cofactor>
</comment>
<evidence type="ECO:0000259" key="5">
    <source>
        <dbReference type="Pfam" id="PF00676"/>
    </source>
</evidence>
<dbReference type="EC" id="1.2.4.4" evidence="4"/>
<dbReference type="PANTHER" id="PTHR43380:SF1">
    <property type="entry name" value="2-OXOISOVALERATE DEHYDROGENASE SUBUNIT ALPHA, MITOCHONDRIAL"/>
    <property type="match status" value="1"/>
</dbReference>
<dbReference type="AlphaFoldDB" id="A0A839EAL6"/>
<protein>
    <recommendedName>
        <fullName evidence="4">2-oxoisovalerate dehydrogenase subunit alpha</fullName>
        <ecNumber evidence="4">1.2.4.4</ecNumber>
    </recommendedName>
    <alternativeName>
        <fullName evidence="4">Branched-chain alpha-keto acid dehydrogenase E1 component alpha chain</fullName>
    </alternativeName>
</protein>
<name>A0A839EAL6_9MICO</name>
<comment type="function">
    <text evidence="4">The branched-chain alpha-keto dehydrogenase complex catalyzes the overall conversion of alpha-keto acids to acyl-CoA and CO(2). It contains multiple copies of three enzymatic components: branched-chain alpha-keto acid decarboxylase (E1), lipoamide acyltransferase (E2) and lipoamide dehydrogenase (E3).</text>
</comment>